<protein>
    <recommendedName>
        <fullName evidence="1">Quercetin 2,3-dioxygenase C-terminal cupin domain-containing protein</fullName>
    </recommendedName>
</protein>
<dbReference type="PANTHER" id="PTHR43212:SF3">
    <property type="entry name" value="QUERCETIN 2,3-DIOXYGENASE"/>
    <property type="match status" value="1"/>
</dbReference>
<dbReference type="RefSeq" id="WP_077929658.1">
    <property type="nucleotide sequence ID" value="NZ_CP014687.1"/>
</dbReference>
<dbReference type="PANTHER" id="PTHR43212">
    <property type="entry name" value="QUERCETIN 2,3-DIOXYGENASE"/>
    <property type="match status" value="1"/>
</dbReference>
<evidence type="ECO:0000259" key="1">
    <source>
        <dbReference type="Pfam" id="PF17954"/>
    </source>
</evidence>
<name>A0A1U9LBD1_9PROT</name>
<dbReference type="AlphaFoldDB" id="A0A1U9LBD1"/>
<dbReference type="InterPro" id="IPR012093">
    <property type="entry name" value="Pirin"/>
</dbReference>
<organism evidence="2 3">
    <name type="scientific">Acetobacter persici</name>
    <dbReference type="NCBI Taxonomy" id="1076596"/>
    <lineage>
        <taxon>Bacteria</taxon>
        <taxon>Pseudomonadati</taxon>
        <taxon>Pseudomonadota</taxon>
        <taxon>Alphaproteobacteria</taxon>
        <taxon>Acetobacterales</taxon>
        <taxon>Acetobacteraceae</taxon>
        <taxon>Acetobacter</taxon>
    </lineage>
</organism>
<gene>
    <name evidence="2" type="ORF">A0U91_00110</name>
</gene>
<proteinExistence type="predicted"/>
<sequence length="244" mass="25875">MITVRRADSLGFVQSASLALRCHFAFATYRDPAYQHEGRLRVLNLGALCPFGTYSLGPEAEVDILTWVQAGSLTVQVDDFAPESLQAEGLHLISAGSGCQMLRWQAGAEGTSFLQFWFLPDTEAGTPRQESRAGFSQTEDGGFRILASGFPEDDPEETETVTDGAPVALSAGARLLHAAIPAGEGAAYRTSPARDLYLVVVSGVVRVQETVLKAGDAVAAQGVTTLTVMALEQTEVLLTDVAAV</sequence>
<dbReference type="SUPFAM" id="SSF51182">
    <property type="entry name" value="RmlC-like cupins"/>
    <property type="match status" value="1"/>
</dbReference>
<reference evidence="2 3" key="1">
    <citation type="submission" date="2016-03" db="EMBL/GenBank/DDBJ databases">
        <title>Acetic acid bacteria sequencing.</title>
        <authorList>
            <person name="Brandt J."/>
            <person name="Jakob F."/>
            <person name="Vogel R.F."/>
        </authorList>
    </citation>
    <scope>NUCLEOTIDE SEQUENCE [LARGE SCALE GENOMIC DNA]</scope>
    <source>
        <strain evidence="2 3">TMW2.1084</strain>
    </source>
</reference>
<dbReference type="Proteomes" id="UP000189055">
    <property type="component" value="Chromosome"/>
</dbReference>
<evidence type="ECO:0000313" key="3">
    <source>
        <dbReference type="Proteomes" id="UP000189055"/>
    </source>
</evidence>
<dbReference type="InterPro" id="IPR014710">
    <property type="entry name" value="RmlC-like_jellyroll"/>
</dbReference>
<dbReference type="Gene3D" id="2.60.120.10">
    <property type="entry name" value="Jelly Rolls"/>
    <property type="match status" value="2"/>
</dbReference>
<dbReference type="Pfam" id="PF17954">
    <property type="entry name" value="Pirin_C_2"/>
    <property type="match status" value="1"/>
</dbReference>
<dbReference type="InterPro" id="IPR011051">
    <property type="entry name" value="RmlC_Cupin_sf"/>
</dbReference>
<dbReference type="InterPro" id="IPR041602">
    <property type="entry name" value="Quercetinase_C"/>
</dbReference>
<feature type="domain" description="Quercetin 2,3-dioxygenase C-terminal cupin" evidence="1">
    <location>
        <begin position="166"/>
        <end position="241"/>
    </location>
</feature>
<accession>A0A1U9LBD1</accession>
<dbReference type="KEGG" id="aper:A0U91_00110"/>
<dbReference type="EMBL" id="CP014687">
    <property type="protein sequence ID" value="AQT03709.1"/>
    <property type="molecule type" value="Genomic_DNA"/>
</dbReference>
<evidence type="ECO:0000313" key="2">
    <source>
        <dbReference type="EMBL" id="AQT03709.1"/>
    </source>
</evidence>